<proteinExistence type="predicted"/>
<organism evidence="2 3">
    <name type="scientific">Colletotrichum zoysiae</name>
    <dbReference type="NCBI Taxonomy" id="1216348"/>
    <lineage>
        <taxon>Eukaryota</taxon>
        <taxon>Fungi</taxon>
        <taxon>Dikarya</taxon>
        <taxon>Ascomycota</taxon>
        <taxon>Pezizomycotina</taxon>
        <taxon>Sordariomycetes</taxon>
        <taxon>Hypocreomycetidae</taxon>
        <taxon>Glomerellales</taxon>
        <taxon>Glomerellaceae</taxon>
        <taxon>Colletotrichum</taxon>
        <taxon>Colletotrichum graminicola species complex</taxon>
    </lineage>
</organism>
<dbReference type="AlphaFoldDB" id="A0AAD9HJA2"/>
<feature type="region of interest" description="Disordered" evidence="1">
    <location>
        <begin position="15"/>
        <end position="41"/>
    </location>
</feature>
<evidence type="ECO:0000256" key="1">
    <source>
        <dbReference type="SAM" id="MobiDB-lite"/>
    </source>
</evidence>
<sequence>MVRIPTCGYLPRYVRKQPPYREGKAGPSSSSLERQAEPPCISTAHPVSDQRACVCVDYAPTVAQSPYIVPTSSPDCPPPWRHQTLLEPDRNDGIHSASWLSRLAIAAARQCGKLAKLLCGTGR</sequence>
<evidence type="ECO:0000313" key="3">
    <source>
        <dbReference type="Proteomes" id="UP001232148"/>
    </source>
</evidence>
<accession>A0AAD9HJA2</accession>
<protein>
    <submittedName>
        <fullName evidence="2">Uncharacterized protein</fullName>
    </submittedName>
</protein>
<name>A0AAD9HJA2_9PEZI</name>
<reference evidence="2" key="1">
    <citation type="submission" date="2021-06" db="EMBL/GenBank/DDBJ databases">
        <title>Comparative genomics, transcriptomics and evolutionary studies reveal genomic signatures of adaptation to plant cell wall in hemibiotrophic fungi.</title>
        <authorList>
            <consortium name="DOE Joint Genome Institute"/>
            <person name="Baroncelli R."/>
            <person name="Diaz J.F."/>
            <person name="Benocci T."/>
            <person name="Peng M."/>
            <person name="Battaglia E."/>
            <person name="Haridas S."/>
            <person name="Andreopoulos W."/>
            <person name="Labutti K."/>
            <person name="Pangilinan J."/>
            <person name="Floch G.L."/>
            <person name="Makela M.R."/>
            <person name="Henrissat B."/>
            <person name="Grigoriev I.V."/>
            <person name="Crouch J.A."/>
            <person name="De Vries R.P."/>
            <person name="Sukno S.A."/>
            <person name="Thon M.R."/>
        </authorList>
    </citation>
    <scope>NUCLEOTIDE SEQUENCE</scope>
    <source>
        <strain evidence="2">MAFF235873</strain>
    </source>
</reference>
<keyword evidence="3" id="KW-1185">Reference proteome</keyword>
<gene>
    <name evidence="2" type="ORF">LX32DRAFT_377938</name>
</gene>
<dbReference type="EMBL" id="MU842869">
    <property type="protein sequence ID" value="KAK2029062.1"/>
    <property type="molecule type" value="Genomic_DNA"/>
</dbReference>
<evidence type="ECO:0000313" key="2">
    <source>
        <dbReference type="EMBL" id="KAK2029062.1"/>
    </source>
</evidence>
<comment type="caution">
    <text evidence="2">The sequence shown here is derived from an EMBL/GenBank/DDBJ whole genome shotgun (WGS) entry which is preliminary data.</text>
</comment>
<dbReference type="Proteomes" id="UP001232148">
    <property type="component" value="Unassembled WGS sequence"/>
</dbReference>